<evidence type="ECO:0000256" key="10">
    <source>
        <dbReference type="ARBA" id="ARBA00022932"/>
    </source>
</evidence>
<comment type="similarity">
    <text evidence="2 13">Belongs to the DNA polymerase type-C family. DnaE2 subfamily.</text>
</comment>
<dbReference type="InterPro" id="IPR004365">
    <property type="entry name" value="NA-bd_OB_tRNA"/>
</dbReference>
<dbReference type="InterPro" id="IPR011708">
    <property type="entry name" value="DNA_pol3_alpha_NTPase_dom"/>
</dbReference>
<keyword evidence="6 13" id="KW-0808">Transferase</keyword>
<dbReference type="NCBIfam" id="NF004225">
    <property type="entry name" value="PRK05672.1"/>
    <property type="match status" value="1"/>
</dbReference>
<dbReference type="PANTHER" id="PTHR32294">
    <property type="entry name" value="DNA POLYMERASE III SUBUNIT ALPHA"/>
    <property type="match status" value="1"/>
</dbReference>
<evidence type="ECO:0000313" key="17">
    <source>
        <dbReference type="Proteomes" id="UP000186364"/>
    </source>
</evidence>
<dbReference type="GO" id="GO:0008408">
    <property type="term" value="F:3'-5' exonuclease activity"/>
    <property type="evidence" value="ECO:0007669"/>
    <property type="project" value="InterPro"/>
</dbReference>
<protein>
    <recommendedName>
        <fullName evidence="4 13">Error-prone DNA polymerase</fullName>
        <ecNumber evidence="3 13">2.7.7.7</ecNumber>
    </recommendedName>
</protein>
<feature type="compositionally biased region" description="Low complexity" evidence="14">
    <location>
        <begin position="145"/>
        <end position="155"/>
    </location>
</feature>
<comment type="function">
    <text evidence="13">DNA polymerase involved in damage-induced mutagenesis and translesion synthesis (TLS). It is not the major replicative DNA polymerase.</text>
</comment>
<comment type="subcellular location">
    <subcellularLocation>
        <location evidence="1 13">Cytoplasm</location>
    </subcellularLocation>
</comment>
<keyword evidence="9 13" id="KW-0227">DNA damage</keyword>
<evidence type="ECO:0000256" key="5">
    <source>
        <dbReference type="ARBA" id="ARBA00022490"/>
    </source>
</evidence>
<sequence length="1270" mass="140951">MSPLDDGKVSPDAKIARFEARRKIAVHRDRPVVPPSSLSFVDIGARSNFSFLEGASSPEEMVEQAARMGLSGLGLADRNTVAGVVRAHAHVKGFERRREDAFAVLEEQASILRPGAAPEPGRAERRAEDDGTASAVQTIPDEPMAGQAGAASEPAAPEKTEAEIKREADRIAKARRDVVLPERFIFRPGTRLVFRDGTPEILAFPINRDAWGRLCRLLSQGNLRAEKGSCLLDEADLLEWGEGILLAVLPDAGFHHGPAAAPPETGSAAAGDGMVAEGAEQGTVTEEPQDRLLALLVRLSRRFPGQVHLALSPAYDGEDAFRSAFLAAIAEKAGVPLIATNQPLYHHPERRSLADVVTAIREGIPVMEAGFRLAAHAERFLKDGREMARLLRAFPQAVDNASKFFSRLTFSLDEISHNYPDESQPGETLFETLKRLTYEGADRRYPQGMSERTKRQIEHELDLIQKLHYEGYFLTVHGIVQHARHKLKILCQGRGSAANSTVCYCLEITEVNPEERSLLFERFISTARDEPPDIDVDFEHARREEVIQSIYQRYGREHAGLTAAVTSYRARSAGREVAKAFGLPADIQAALSNAVGGWWTEAVKTGDARLAGLNTEDPAIRSVLYHAACLAGFPRHLTQHVGGFVITRDRLDEIVPIMNTAMPDRFMIEWDKDDLDQVSLFKIDILALGMLTCMAKAFRLLEDRYAERQSLAKLCMTREQAVYDMICRADTIGVFQIESRAQMSMLPRLRPQKFYDLVIEVAIVRPGPIQGNMVHPYLKRREMLNRGETIVYEDSKLKNALERTLGIPLFQEQAMQIAIDAAGFTPEKADRLRRSMATFKRSGEVAGFRDEMIEGMVKNGYDADFAARCFSQIEGFGEYGFPESHAASFALLVYASCWVKTYYPDVFLTALLNSQPMGFYAPAQLVRDACEHGVEVRPVDVNFSKWETVLEEGRWRRDLLHSRHRSMDGVICTGHAVRLGFHQVKGLSEDRIALLLAQRVTPYRTVRDLWLRTRLAPSELEHLADADAFASMGLSRREAVWAVRGLEREGPVDALPLFDHAAKMPGDLVAEPSVSLPAMAPGEEVIEDYRALQLSLKAHPVAFLRSRLREKGAVPAMRLAELAHGSDVTVSGLVLVRQRPGSAKGVIFMTVEDETASANVIVWTDVYGRFRREVLGARLVKVSGRLQRQNEVIHIVARHLEDLTPLLGLLQAETRRFGVSPRADETLSGSGDPRAKKAAIEAEREAMKRRLAASQAEPIAAVMPKGRNFH</sequence>
<dbReference type="Proteomes" id="UP000186364">
    <property type="component" value="Unassembled WGS sequence"/>
</dbReference>
<feature type="region of interest" description="Disordered" evidence="14">
    <location>
        <begin position="113"/>
        <end position="163"/>
    </location>
</feature>
<dbReference type="EMBL" id="MKIP01000037">
    <property type="protein sequence ID" value="OLP60374.1"/>
    <property type="molecule type" value="Genomic_DNA"/>
</dbReference>
<evidence type="ECO:0000256" key="2">
    <source>
        <dbReference type="ARBA" id="ARBA00007391"/>
    </source>
</evidence>
<name>A0A1Q9AY56_9HYPH</name>
<dbReference type="HAMAP" id="MF_01902">
    <property type="entry name" value="DNApol_error_prone"/>
    <property type="match status" value="1"/>
</dbReference>
<reference evidence="16 17" key="1">
    <citation type="submission" date="2016-09" db="EMBL/GenBank/DDBJ databases">
        <title>Rhizobium sp. nov., a novel species isolated from the rice rhizosphere.</title>
        <authorList>
            <person name="Zhao J."/>
            <person name="Zhang X."/>
        </authorList>
    </citation>
    <scope>NUCLEOTIDE SEQUENCE [LARGE SCALE GENOMIC DNA]</scope>
    <source>
        <strain evidence="16 17">1.7048</strain>
    </source>
</reference>
<dbReference type="GO" id="GO:0006260">
    <property type="term" value="P:DNA replication"/>
    <property type="evidence" value="ECO:0007669"/>
    <property type="project" value="UniProtKB-KW"/>
</dbReference>
<evidence type="ECO:0000256" key="6">
    <source>
        <dbReference type="ARBA" id="ARBA00022679"/>
    </source>
</evidence>
<dbReference type="GO" id="GO:0006281">
    <property type="term" value="P:DNA repair"/>
    <property type="evidence" value="ECO:0007669"/>
    <property type="project" value="UniProtKB-UniRule"/>
</dbReference>
<feature type="domain" description="Polymerase/histidinol phosphatase N-terminal" evidence="15">
    <location>
        <begin position="41"/>
        <end position="113"/>
    </location>
</feature>
<accession>A0A1Q9AY56</accession>
<gene>
    <name evidence="13" type="primary">dnaE2</name>
    <name evidence="16" type="ORF">BJF93_15615</name>
</gene>
<dbReference type="Pfam" id="PF17657">
    <property type="entry name" value="DNA_pol3_finger"/>
    <property type="match status" value="1"/>
</dbReference>
<evidence type="ECO:0000256" key="4">
    <source>
        <dbReference type="ARBA" id="ARBA00017273"/>
    </source>
</evidence>
<evidence type="ECO:0000256" key="7">
    <source>
        <dbReference type="ARBA" id="ARBA00022695"/>
    </source>
</evidence>
<evidence type="ECO:0000256" key="11">
    <source>
        <dbReference type="ARBA" id="ARBA00023204"/>
    </source>
</evidence>
<evidence type="ECO:0000256" key="1">
    <source>
        <dbReference type="ARBA" id="ARBA00004496"/>
    </source>
</evidence>
<dbReference type="InterPro" id="IPR023073">
    <property type="entry name" value="DnaE2"/>
</dbReference>
<keyword evidence="10 13" id="KW-0239">DNA-directed DNA polymerase</keyword>
<dbReference type="RefSeq" id="WP_075627393.1">
    <property type="nucleotide sequence ID" value="NZ_FOAM01000001.1"/>
</dbReference>
<comment type="caution">
    <text evidence="16">The sequence shown here is derived from an EMBL/GenBank/DDBJ whole genome shotgun (WGS) entry which is preliminary data.</text>
</comment>
<keyword evidence="8 13" id="KW-0235">DNA replication</keyword>
<proteinExistence type="inferred from homology"/>
<dbReference type="OrthoDB" id="9803237at2"/>
<dbReference type="GO" id="GO:0003676">
    <property type="term" value="F:nucleic acid binding"/>
    <property type="evidence" value="ECO:0007669"/>
    <property type="project" value="InterPro"/>
</dbReference>
<dbReference type="PANTHER" id="PTHR32294:SF4">
    <property type="entry name" value="ERROR-PRONE DNA POLYMERASE"/>
    <property type="match status" value="1"/>
</dbReference>
<dbReference type="GO" id="GO:0003887">
    <property type="term" value="F:DNA-directed DNA polymerase activity"/>
    <property type="evidence" value="ECO:0007669"/>
    <property type="project" value="UniProtKB-UniRule"/>
</dbReference>
<organism evidence="16 17">
    <name type="scientific">Xaviernesmea oryzae</name>
    <dbReference type="NCBI Taxonomy" id="464029"/>
    <lineage>
        <taxon>Bacteria</taxon>
        <taxon>Pseudomonadati</taxon>
        <taxon>Pseudomonadota</taxon>
        <taxon>Alphaproteobacteria</taxon>
        <taxon>Hyphomicrobiales</taxon>
        <taxon>Rhizobiaceae</taxon>
        <taxon>Rhizobium/Agrobacterium group</taxon>
        <taxon>Xaviernesmea</taxon>
    </lineage>
</organism>
<dbReference type="CDD" id="cd04485">
    <property type="entry name" value="DnaE_OBF"/>
    <property type="match status" value="1"/>
</dbReference>
<keyword evidence="11 13" id="KW-0234">DNA repair</keyword>
<evidence type="ECO:0000256" key="8">
    <source>
        <dbReference type="ARBA" id="ARBA00022705"/>
    </source>
</evidence>
<dbReference type="Pfam" id="PF01336">
    <property type="entry name" value="tRNA_anti-codon"/>
    <property type="match status" value="1"/>
</dbReference>
<evidence type="ECO:0000259" key="15">
    <source>
        <dbReference type="SMART" id="SM00481"/>
    </source>
</evidence>
<keyword evidence="17" id="KW-1185">Reference proteome</keyword>
<dbReference type="InterPro" id="IPR004805">
    <property type="entry name" value="DnaE2/DnaE/PolC"/>
</dbReference>
<keyword evidence="7 13" id="KW-0548">Nucleotidyltransferase</keyword>
<dbReference type="EC" id="2.7.7.7" evidence="3 13"/>
<dbReference type="SMART" id="SM00481">
    <property type="entry name" value="POLIIIAc"/>
    <property type="match status" value="1"/>
</dbReference>
<dbReference type="Pfam" id="PF14579">
    <property type="entry name" value="HHH_6"/>
    <property type="match status" value="1"/>
</dbReference>
<dbReference type="GO" id="GO:0005737">
    <property type="term" value="C:cytoplasm"/>
    <property type="evidence" value="ECO:0007669"/>
    <property type="project" value="UniProtKB-SubCell"/>
</dbReference>
<evidence type="ECO:0000256" key="14">
    <source>
        <dbReference type="SAM" id="MobiDB-lite"/>
    </source>
</evidence>
<dbReference type="InterPro" id="IPR040982">
    <property type="entry name" value="DNA_pol3_finger"/>
</dbReference>
<dbReference type="Gene3D" id="3.20.20.140">
    <property type="entry name" value="Metal-dependent hydrolases"/>
    <property type="match status" value="1"/>
</dbReference>
<dbReference type="Pfam" id="PF07733">
    <property type="entry name" value="DNA_pol3_alpha"/>
    <property type="match status" value="1"/>
</dbReference>
<evidence type="ECO:0000313" key="16">
    <source>
        <dbReference type="EMBL" id="OLP60374.1"/>
    </source>
</evidence>
<comment type="catalytic activity">
    <reaction evidence="12 13">
        <text>DNA(n) + a 2'-deoxyribonucleoside 5'-triphosphate = DNA(n+1) + diphosphate</text>
        <dbReference type="Rhea" id="RHEA:22508"/>
        <dbReference type="Rhea" id="RHEA-COMP:17339"/>
        <dbReference type="Rhea" id="RHEA-COMP:17340"/>
        <dbReference type="ChEBI" id="CHEBI:33019"/>
        <dbReference type="ChEBI" id="CHEBI:61560"/>
        <dbReference type="ChEBI" id="CHEBI:173112"/>
        <dbReference type="EC" id="2.7.7.7"/>
    </reaction>
</comment>
<evidence type="ECO:0000256" key="13">
    <source>
        <dbReference type="HAMAP-Rule" id="MF_01902"/>
    </source>
</evidence>
<dbReference type="AlphaFoldDB" id="A0A1Q9AY56"/>
<evidence type="ECO:0000256" key="3">
    <source>
        <dbReference type="ARBA" id="ARBA00012417"/>
    </source>
</evidence>
<dbReference type="InterPro" id="IPR003141">
    <property type="entry name" value="Pol/His_phosphatase_N"/>
</dbReference>
<dbReference type="InterPro" id="IPR029460">
    <property type="entry name" value="DNAPol_HHH"/>
</dbReference>
<keyword evidence="5 13" id="KW-0963">Cytoplasm</keyword>
<evidence type="ECO:0000256" key="9">
    <source>
        <dbReference type="ARBA" id="ARBA00022763"/>
    </source>
</evidence>
<evidence type="ECO:0000256" key="12">
    <source>
        <dbReference type="ARBA" id="ARBA00049244"/>
    </source>
</evidence>